<evidence type="ECO:0000313" key="1">
    <source>
        <dbReference type="EMBL" id="CAE0751339.1"/>
    </source>
</evidence>
<name>A0A7S4B233_CHRCT</name>
<protein>
    <submittedName>
        <fullName evidence="1">Uncharacterized protein</fullName>
    </submittedName>
</protein>
<dbReference type="AlphaFoldDB" id="A0A7S4B233"/>
<dbReference type="EMBL" id="HBIZ01006870">
    <property type="protein sequence ID" value="CAE0751339.1"/>
    <property type="molecule type" value="Transcribed_RNA"/>
</dbReference>
<gene>
    <name evidence="1" type="ORF">PCAR00345_LOCUS3924</name>
</gene>
<accession>A0A7S4B233</accession>
<proteinExistence type="predicted"/>
<sequence length="446" mass="49010">MRPALPCCPENACFESRGLLGHGDHESANRICSKLFQIRMSITYFTIAHIVDNPAARIFCTSALIQATRSGQLRWETVVSMALCQLFLAVPEQRRLAQVLAAVVWLAQYGANHSTLAMCVFFAGDDSVSSRQMAGLAYFAAGYHKLNHDFAHPDHGCMASFTRSLLSLLKPLGIELPASLVSQVISLGAPLLVLIELLGGVGVAAGSHAASVIVFASLHAPTALLNFYDFGSVAVVALLPGILDLPETAQITYMKTNFIFALAHTVVKRITFGWSMRVPLVPLRALLFLDSVRRLWASGRRRQSSRPRRLSGIVALAALTVWAAGPHIGLNSAGGFTMFSSLRFDANGPINHFAPLPRIFSMQTDLVTFDNTSRPLRSRWALHAGDCVPRRALCNLAWLRRSTIKFHDSTGQHEYRPPWLPCVPLEFRVFRKGRQVAGNPQPSCEW</sequence>
<organism evidence="1">
    <name type="scientific">Chrysotila carterae</name>
    <name type="common">Marine alga</name>
    <name type="synonym">Syracosphaera carterae</name>
    <dbReference type="NCBI Taxonomy" id="13221"/>
    <lineage>
        <taxon>Eukaryota</taxon>
        <taxon>Haptista</taxon>
        <taxon>Haptophyta</taxon>
        <taxon>Prymnesiophyceae</taxon>
        <taxon>Isochrysidales</taxon>
        <taxon>Isochrysidaceae</taxon>
        <taxon>Chrysotila</taxon>
    </lineage>
</organism>
<reference evidence="1" key="1">
    <citation type="submission" date="2021-01" db="EMBL/GenBank/DDBJ databases">
        <authorList>
            <person name="Corre E."/>
            <person name="Pelletier E."/>
            <person name="Niang G."/>
            <person name="Scheremetjew M."/>
            <person name="Finn R."/>
            <person name="Kale V."/>
            <person name="Holt S."/>
            <person name="Cochrane G."/>
            <person name="Meng A."/>
            <person name="Brown T."/>
            <person name="Cohen L."/>
        </authorList>
    </citation>
    <scope>NUCLEOTIDE SEQUENCE</scope>
    <source>
        <strain evidence="1">CCMP645</strain>
    </source>
</reference>